<accession>A0A5S3WHU9</accession>
<dbReference type="PANTHER" id="PTHR20905:SF1">
    <property type="entry name" value="AT07410P-RELATED"/>
    <property type="match status" value="1"/>
</dbReference>
<dbReference type="SUPFAM" id="SSF55729">
    <property type="entry name" value="Acyl-CoA N-acyltransferases (Nat)"/>
    <property type="match status" value="1"/>
</dbReference>
<dbReference type="RefSeq" id="WP_171047614.1">
    <property type="nucleotide sequence ID" value="NZ_PNCH01000040.1"/>
</dbReference>
<comment type="caution">
    <text evidence="2">The sequence shown here is derived from an EMBL/GenBank/DDBJ whole genome shotgun (WGS) entry which is preliminary data.</text>
</comment>
<sequence>MSSDFIIQSIDKNSVQQAAHLIVNVFNEREPLAHLNAADPKEFADYMLFLSKKCAEEGLGFIARETNTDRVIGAILSADLAETVNGDRGLNEVHTNPIAALIGALNGAYFTQGDIQTGTYLNIKFVATDANFKVKGMVTALISRCIQEAKAQGSKFAQAEATGNISQHIFANKLGFEEKAFIKYSEFEFAGDKPFSSITEHQGIKLLVKNI</sequence>
<evidence type="ECO:0000313" key="2">
    <source>
        <dbReference type="EMBL" id="TMP25943.1"/>
    </source>
</evidence>
<dbReference type="PANTHER" id="PTHR20905">
    <property type="entry name" value="N-ACETYLTRANSFERASE-RELATED"/>
    <property type="match status" value="1"/>
</dbReference>
<dbReference type="Gene3D" id="3.40.630.30">
    <property type="match status" value="1"/>
</dbReference>
<proteinExistence type="predicted"/>
<name>A0A5S3WHU9_9GAMM</name>
<protein>
    <recommendedName>
        <fullName evidence="1">N-acetyltransferase domain-containing protein</fullName>
    </recommendedName>
</protein>
<dbReference type="AlphaFoldDB" id="A0A5S3WHU9"/>
<feature type="domain" description="N-acetyltransferase" evidence="1">
    <location>
        <begin position="43"/>
        <end position="176"/>
    </location>
</feature>
<gene>
    <name evidence="2" type="ORF">CWB99_20230</name>
</gene>
<dbReference type="InterPro" id="IPR000182">
    <property type="entry name" value="GNAT_dom"/>
</dbReference>
<evidence type="ECO:0000259" key="1">
    <source>
        <dbReference type="Pfam" id="PF00583"/>
    </source>
</evidence>
<dbReference type="EMBL" id="PNCI01000055">
    <property type="protein sequence ID" value="TMP25943.1"/>
    <property type="molecule type" value="Genomic_DNA"/>
</dbReference>
<dbReference type="Proteomes" id="UP000310249">
    <property type="component" value="Unassembled WGS sequence"/>
</dbReference>
<reference evidence="3" key="2">
    <citation type="submission" date="2019-06" db="EMBL/GenBank/DDBJ databases">
        <title>Co-occurence of chitin degradation, pigmentation and bioactivity in marine Pseudoalteromonas.</title>
        <authorList>
            <person name="Sonnenschein E.C."/>
            <person name="Bech P.K."/>
        </authorList>
    </citation>
    <scope>NUCLEOTIDE SEQUENCE [LARGE SCALE GENOMIC DNA]</scope>
    <source>
        <strain evidence="3">S2676</strain>
    </source>
</reference>
<reference evidence="2 3" key="1">
    <citation type="submission" date="2018-01" db="EMBL/GenBank/DDBJ databases">
        <authorList>
            <person name="Paulsen S."/>
            <person name="Gram L.K."/>
        </authorList>
    </citation>
    <scope>NUCLEOTIDE SEQUENCE [LARGE SCALE GENOMIC DNA]</scope>
    <source>
        <strain evidence="2 3">S2676</strain>
    </source>
</reference>
<dbReference type="GO" id="GO:0008080">
    <property type="term" value="F:N-acetyltransferase activity"/>
    <property type="evidence" value="ECO:0007669"/>
    <property type="project" value="TreeGrafter"/>
</dbReference>
<organism evidence="2 3">
    <name type="scientific">Pseudoalteromonas rubra</name>
    <dbReference type="NCBI Taxonomy" id="43658"/>
    <lineage>
        <taxon>Bacteria</taxon>
        <taxon>Pseudomonadati</taxon>
        <taxon>Pseudomonadota</taxon>
        <taxon>Gammaproteobacteria</taxon>
        <taxon>Alteromonadales</taxon>
        <taxon>Pseudoalteromonadaceae</taxon>
        <taxon>Pseudoalteromonas</taxon>
    </lineage>
</organism>
<dbReference type="Pfam" id="PF00583">
    <property type="entry name" value="Acetyltransf_1"/>
    <property type="match status" value="1"/>
</dbReference>
<evidence type="ECO:0000313" key="3">
    <source>
        <dbReference type="Proteomes" id="UP000310249"/>
    </source>
</evidence>
<dbReference type="InterPro" id="IPR016181">
    <property type="entry name" value="Acyl_CoA_acyltransferase"/>
</dbReference>